<dbReference type="EMBL" id="JALLAZ020001411">
    <property type="protein sequence ID" value="KAL3775452.1"/>
    <property type="molecule type" value="Genomic_DNA"/>
</dbReference>
<dbReference type="InterPro" id="IPR012677">
    <property type="entry name" value="Nucleotide-bd_a/b_plait_sf"/>
</dbReference>
<keyword evidence="3" id="KW-1185">Reference proteome</keyword>
<reference evidence="2 3" key="1">
    <citation type="submission" date="2024-10" db="EMBL/GenBank/DDBJ databases">
        <title>Updated reference genomes for cyclostephanoid diatoms.</title>
        <authorList>
            <person name="Roberts W.R."/>
            <person name="Alverson A.J."/>
        </authorList>
    </citation>
    <scope>NUCLEOTIDE SEQUENCE [LARGE SCALE GENOMIC DNA]</scope>
    <source>
        <strain evidence="2 3">AJA276-08</strain>
    </source>
</reference>
<proteinExistence type="predicted"/>
<evidence type="ECO:0000313" key="3">
    <source>
        <dbReference type="Proteomes" id="UP001530315"/>
    </source>
</evidence>
<accession>A0ABD3NHW8</accession>
<feature type="non-terminal residue" evidence="2">
    <location>
        <position position="1"/>
    </location>
</feature>
<gene>
    <name evidence="2" type="ORF">ACHAW5_005018</name>
</gene>
<organism evidence="2 3">
    <name type="scientific">Stephanodiscus triporus</name>
    <dbReference type="NCBI Taxonomy" id="2934178"/>
    <lineage>
        <taxon>Eukaryota</taxon>
        <taxon>Sar</taxon>
        <taxon>Stramenopiles</taxon>
        <taxon>Ochrophyta</taxon>
        <taxon>Bacillariophyta</taxon>
        <taxon>Coscinodiscophyceae</taxon>
        <taxon>Thalassiosirophycidae</taxon>
        <taxon>Stephanodiscales</taxon>
        <taxon>Stephanodiscaceae</taxon>
        <taxon>Stephanodiscus</taxon>
    </lineage>
</organism>
<evidence type="ECO:0000313" key="2">
    <source>
        <dbReference type="EMBL" id="KAL3775452.1"/>
    </source>
</evidence>
<protein>
    <recommendedName>
        <fullName evidence="1">RRM domain-containing protein</fullName>
    </recommendedName>
</protein>
<comment type="caution">
    <text evidence="2">The sequence shown here is derived from an EMBL/GenBank/DDBJ whole genome shotgun (WGS) entry which is preliminary data.</text>
</comment>
<name>A0ABD3NHW8_9STRA</name>
<dbReference type="AlphaFoldDB" id="A0ABD3NHW8"/>
<dbReference type="Gene3D" id="3.30.70.330">
    <property type="match status" value="1"/>
</dbReference>
<feature type="domain" description="RRM" evidence="1">
    <location>
        <begin position="2"/>
        <end position="50"/>
    </location>
</feature>
<dbReference type="Pfam" id="PF00076">
    <property type="entry name" value="RRM_1"/>
    <property type="match status" value="1"/>
</dbReference>
<dbReference type="Proteomes" id="UP001530315">
    <property type="component" value="Unassembled WGS sequence"/>
</dbReference>
<dbReference type="SUPFAM" id="SSF54928">
    <property type="entry name" value="RNA-binding domain, RBD"/>
    <property type="match status" value="1"/>
</dbReference>
<dbReference type="InterPro" id="IPR000504">
    <property type="entry name" value="RRM_dom"/>
</dbReference>
<dbReference type="InterPro" id="IPR035979">
    <property type="entry name" value="RBD_domain_sf"/>
</dbReference>
<sequence>EFENFLGKVTSVFIPTEPGTKKHKGFGFVTSAEEAIYKMDRSKLDGRTLRANKNFGAFANATTIKKSKYDKVIALTENPDGIIIVTDNNR</sequence>
<evidence type="ECO:0000259" key="1">
    <source>
        <dbReference type="Pfam" id="PF00076"/>
    </source>
</evidence>